<evidence type="ECO:0000313" key="8">
    <source>
        <dbReference type="EMBL" id="NIF23293.1"/>
    </source>
</evidence>
<accession>A0ABX0RF77</accession>
<comment type="similarity">
    <text evidence="2 7">Belongs to the FliP/MopC/SpaP family.</text>
</comment>
<gene>
    <name evidence="8" type="ORF">F3J40_17050</name>
</gene>
<dbReference type="PRINTS" id="PR01302">
    <property type="entry name" value="TYPE3IMPPROT"/>
</dbReference>
<dbReference type="Proteomes" id="UP001515683">
    <property type="component" value="Unassembled WGS sequence"/>
</dbReference>
<dbReference type="PANTHER" id="PTHR30587">
    <property type="entry name" value="FLAGELLAR BIOSYNTHETIC PROTEIN FLIP"/>
    <property type="match status" value="1"/>
</dbReference>
<feature type="transmembrane region" description="Helical" evidence="7">
    <location>
        <begin position="187"/>
        <end position="208"/>
    </location>
</feature>
<dbReference type="Pfam" id="PF00813">
    <property type="entry name" value="FliP"/>
    <property type="match status" value="1"/>
</dbReference>
<dbReference type="PANTHER" id="PTHR30587:SF2">
    <property type="entry name" value="SURFACE PRESENTATION OF ANTIGENS PROTEIN SPAP"/>
    <property type="match status" value="1"/>
</dbReference>
<keyword evidence="9" id="KW-1185">Reference proteome</keyword>
<reference evidence="8 9" key="1">
    <citation type="journal article" date="2019" name="bioRxiv">
        <title>Bacteria contribute to plant secondary compound degradation in a generalist herbivore system.</title>
        <authorList>
            <person name="Francoeur C.B."/>
            <person name="Khadempour L."/>
            <person name="Moreira-Soto R.D."/>
            <person name="Gotting K."/>
            <person name="Book A.J."/>
            <person name="Pinto-Tomas A.A."/>
            <person name="Keefover-Ring K."/>
            <person name="Currie C.R."/>
        </authorList>
    </citation>
    <scope>NUCLEOTIDE SEQUENCE [LARGE SCALE GENOMIC DNA]</scope>
    <source>
        <strain evidence="8">Acro-835</strain>
    </source>
</reference>
<evidence type="ECO:0000256" key="1">
    <source>
        <dbReference type="ARBA" id="ARBA00004651"/>
    </source>
</evidence>
<sequence length="212" mass="23687">MDLNNPLFLMGVVAVASLIPIIVLTCTCYLKIVIILILTRNAMGVQQVPPNMALYAIGLIATLFIMAPTLEKMYNYTESLTENERITEGEIKLFILPLKSFMQKNTDLDVIAQVMTSAKKIWPVEYTDTMDSDSLIILVPSFMMSELQRAFKVGFLIFLPFLVIDLIVSAVLLALGMQMVSPMTVSLPLKILLFIMVDGWAALLDAIFNSYH</sequence>
<evidence type="ECO:0000313" key="9">
    <source>
        <dbReference type="Proteomes" id="UP001515683"/>
    </source>
</evidence>
<dbReference type="PROSITE" id="PS01061">
    <property type="entry name" value="FLIP_2"/>
    <property type="match status" value="1"/>
</dbReference>
<keyword evidence="5 7" id="KW-1133">Transmembrane helix</keyword>
<evidence type="ECO:0000256" key="3">
    <source>
        <dbReference type="ARBA" id="ARBA00022475"/>
    </source>
</evidence>
<keyword evidence="6 7" id="KW-0472">Membrane</keyword>
<keyword evidence="4 7" id="KW-0812">Transmembrane</keyword>
<dbReference type="InterPro" id="IPR005773">
    <property type="entry name" value="T3SS_YscR-like"/>
</dbReference>
<evidence type="ECO:0000256" key="4">
    <source>
        <dbReference type="ARBA" id="ARBA00022692"/>
    </source>
</evidence>
<feature type="transmembrane region" description="Helical" evidence="7">
    <location>
        <begin position="153"/>
        <end position="175"/>
    </location>
</feature>
<protein>
    <submittedName>
        <fullName evidence="8">EscR/YscR/HrcR family type III secretion system export apparatus protein</fullName>
    </submittedName>
</protein>
<dbReference type="InterPro" id="IPR005838">
    <property type="entry name" value="T3SS_IM_P"/>
</dbReference>
<proteinExistence type="inferred from homology"/>
<name>A0ABX0RF77_9GAMM</name>
<organism evidence="8 9">
    <name type="scientific">Candidatus Pantoea multigeneris</name>
    <dbReference type="NCBI Taxonomy" id="2608357"/>
    <lineage>
        <taxon>Bacteria</taxon>
        <taxon>Pseudomonadati</taxon>
        <taxon>Pseudomonadota</taxon>
        <taxon>Gammaproteobacteria</taxon>
        <taxon>Enterobacterales</taxon>
        <taxon>Erwiniaceae</taxon>
        <taxon>Pantoea</taxon>
    </lineage>
</organism>
<evidence type="ECO:0000256" key="5">
    <source>
        <dbReference type="ARBA" id="ARBA00022989"/>
    </source>
</evidence>
<evidence type="ECO:0000256" key="7">
    <source>
        <dbReference type="RuleBase" id="RU362070"/>
    </source>
</evidence>
<dbReference type="EMBL" id="VWXF01000007">
    <property type="protein sequence ID" value="NIF23293.1"/>
    <property type="molecule type" value="Genomic_DNA"/>
</dbReference>
<dbReference type="NCBIfam" id="TIGR01102">
    <property type="entry name" value="yscR"/>
    <property type="match status" value="1"/>
</dbReference>
<keyword evidence="3 7" id="KW-1003">Cell membrane</keyword>
<feature type="transmembrane region" description="Helical" evidence="7">
    <location>
        <begin position="52"/>
        <end position="70"/>
    </location>
</feature>
<comment type="caution">
    <text evidence="8">The sequence shown here is derived from an EMBL/GenBank/DDBJ whole genome shotgun (WGS) entry which is preliminary data.</text>
</comment>
<evidence type="ECO:0000256" key="2">
    <source>
        <dbReference type="ARBA" id="ARBA00006257"/>
    </source>
</evidence>
<evidence type="ECO:0000256" key="6">
    <source>
        <dbReference type="ARBA" id="ARBA00023136"/>
    </source>
</evidence>
<comment type="subcellular location">
    <subcellularLocation>
        <location evidence="1">Cell membrane</location>
        <topology evidence="1">Multi-pass membrane protein</topology>
    </subcellularLocation>
</comment>
<dbReference type="NCBIfam" id="NF009438">
    <property type="entry name" value="PRK12797.1"/>
    <property type="match status" value="1"/>
</dbReference>
<feature type="transmembrane region" description="Helical" evidence="7">
    <location>
        <begin position="7"/>
        <end position="40"/>
    </location>
</feature>